<reference evidence="2" key="1">
    <citation type="journal article" date="2019" name="Sci. Rep.">
        <title>Draft genome of Tanacetum cinerariifolium, the natural source of mosquito coil.</title>
        <authorList>
            <person name="Yamashiro T."/>
            <person name="Shiraishi A."/>
            <person name="Satake H."/>
            <person name="Nakayama K."/>
        </authorList>
    </citation>
    <scope>NUCLEOTIDE SEQUENCE</scope>
</reference>
<dbReference type="EMBL" id="BKCJ010001028">
    <property type="protein sequence ID" value="GEU38241.1"/>
    <property type="molecule type" value="Genomic_DNA"/>
</dbReference>
<accession>A0A6L2JMF3</accession>
<protein>
    <submittedName>
        <fullName evidence="2">Uncharacterized protein</fullName>
    </submittedName>
</protein>
<evidence type="ECO:0000313" key="2">
    <source>
        <dbReference type="EMBL" id="GEU38241.1"/>
    </source>
</evidence>
<evidence type="ECO:0000256" key="1">
    <source>
        <dbReference type="SAM" id="MobiDB-lite"/>
    </source>
</evidence>
<comment type="caution">
    <text evidence="2">The sequence shown here is derived from an EMBL/GenBank/DDBJ whole genome shotgun (WGS) entry which is preliminary data.</text>
</comment>
<gene>
    <name evidence="2" type="ORF">Tci_010219</name>
</gene>
<organism evidence="2">
    <name type="scientific">Tanacetum cinerariifolium</name>
    <name type="common">Dalmatian daisy</name>
    <name type="synonym">Chrysanthemum cinerariifolium</name>
    <dbReference type="NCBI Taxonomy" id="118510"/>
    <lineage>
        <taxon>Eukaryota</taxon>
        <taxon>Viridiplantae</taxon>
        <taxon>Streptophyta</taxon>
        <taxon>Embryophyta</taxon>
        <taxon>Tracheophyta</taxon>
        <taxon>Spermatophyta</taxon>
        <taxon>Magnoliopsida</taxon>
        <taxon>eudicotyledons</taxon>
        <taxon>Gunneridae</taxon>
        <taxon>Pentapetalae</taxon>
        <taxon>asterids</taxon>
        <taxon>campanulids</taxon>
        <taxon>Asterales</taxon>
        <taxon>Asteraceae</taxon>
        <taxon>Asteroideae</taxon>
        <taxon>Anthemideae</taxon>
        <taxon>Anthemidinae</taxon>
        <taxon>Tanacetum</taxon>
    </lineage>
</organism>
<feature type="region of interest" description="Disordered" evidence="1">
    <location>
        <begin position="35"/>
        <end position="54"/>
    </location>
</feature>
<proteinExistence type="predicted"/>
<sequence length="460" mass="49387">MILSTESKSNTTDPPVAVTDSSMIDYDLADESSVCSTPLPPLEKLPSAEPVSGPKTIKSILKSNSTFKAEVLKGVITNEPFSAPAKGNKSTSASTTYSAPAGLMHDHMDSLHAPGDQIGVTSYTGHAAKKSTIDYTSFGEFGTINLSIVLSTGIRSFFTAIDDTNAINKDGIVSSILADEGKGSVTSTGELNSFSIMNPSNAYGLDVEEGIWSAKVIGEINTSIAIPFGAFPSLNKVTSIRSKPTKFRSGNPTMSTRPTVSFNATSTSAATRENIHSKPNTYAGVAGSSDHSKDVNNFQHLVVEKLYEGINISIPQKVIEKVSVQFENTLYGYFIGKRLAFLVVKWTMRTSLLNEELTQVLVYVKFHDVSLQVFEKDGISLIGTYIGALVANKGTLNDTQKDKDVVDTGFMKMSNISTPNSFAALGEDEEEEVENIWDESVNLNIHHTGVSTPANTVPDV</sequence>
<name>A0A6L2JMF3_TANCI</name>
<dbReference type="AlphaFoldDB" id="A0A6L2JMF3"/>